<feature type="region of interest" description="Disordered" evidence="4">
    <location>
        <begin position="878"/>
        <end position="943"/>
    </location>
</feature>
<feature type="domain" description="Intermembrane lipid transfer protein VPS13-like C-terminal" evidence="8">
    <location>
        <begin position="3113"/>
        <end position="3191"/>
    </location>
</feature>
<evidence type="ECO:0000256" key="3">
    <source>
        <dbReference type="ARBA" id="ARBA00023055"/>
    </source>
</evidence>
<feature type="region of interest" description="Disordered" evidence="4">
    <location>
        <begin position="1410"/>
        <end position="1450"/>
    </location>
</feature>
<dbReference type="Pfam" id="PF25033">
    <property type="entry name" value="VPS13_M"/>
    <property type="match status" value="1"/>
</dbReference>
<feature type="region of interest" description="Disordered" evidence="4">
    <location>
        <begin position="2785"/>
        <end position="2805"/>
    </location>
</feature>
<feature type="compositionally biased region" description="Acidic residues" evidence="4">
    <location>
        <begin position="907"/>
        <end position="934"/>
    </location>
</feature>
<accession>A0A0D6EGP6</accession>
<dbReference type="GO" id="GO:0007005">
    <property type="term" value="P:mitochondrion organization"/>
    <property type="evidence" value="ECO:0007669"/>
    <property type="project" value="TreeGrafter"/>
</dbReference>
<dbReference type="Pfam" id="PF25036">
    <property type="entry name" value="VPS13_VAB"/>
    <property type="match status" value="1"/>
</dbReference>
<dbReference type="Proteomes" id="UP000243876">
    <property type="component" value="Unassembled WGS sequence"/>
</dbReference>
<dbReference type="InterPro" id="IPR026847">
    <property type="entry name" value="VPS13"/>
</dbReference>
<dbReference type="PANTHER" id="PTHR16166:SF93">
    <property type="entry name" value="INTERMEMBRANE LIPID TRANSFER PROTEIN VPS13"/>
    <property type="match status" value="1"/>
</dbReference>
<evidence type="ECO:0000259" key="6">
    <source>
        <dbReference type="Pfam" id="PF25033"/>
    </source>
</evidence>
<protein>
    <submittedName>
        <fullName evidence="9">SPOSA6832_00186-mRNA-1:cds</fullName>
    </submittedName>
</protein>
<sequence length="3245" mass="360960">MLESVLAGVLNRFLSAYVDNLNTGQLNVGIWSGDVKLRNLRLKKEALDKFRLPVDVVEGYLGDLTLSIPWSNLSGKPVRVLVENVYLLAVPTDSSKATPEEDAARAQAAKLEKLENAEMLTTQPGPGMSEEEEQKNQSFTASLVTKIVDNLQIEVRNIHLRYEDTLSVPGHPFSVGLTLAGFSAVSTDGDWKPTFITNPAGGIHKLASLDSLAVYFDTDSASLAGFPINEAIPKFTGLIAREGYTPEHQFVLKPVSGQGRLVMNKKVDSETPKTDAELFFNELGFVLDADQYRDALSMVDLFHFYIRQREYRVYRPSQQEIDQNRGRALWKFAINAIRSEVHDKHKRWSWGYFAERRDDRKAYVELFKAKALGTISIEDLGRLVELEKKLDYKDIRFYRSIARSELRKERAEHPVEPKPQTTTARASSWLGSWVGWGGGAKPADQHESDDPSTGLNDEQRKELYKAIDWDEKDAVASAVDYPKDTLMLRVRAKLETGSFALRTDPHGVAKDLIALNFDDLRLDVGQRPENFEATLALGGLRVFDGTCEGTLHPQIVSVKEIGAAEMAREKEAHQAMKQQKKLKRPPPEEREADEDVGQYDNDDDTGSSSEEEEVDESGWTMQTHPFFSAKFEHKPLDERADNALAVRLRHTEIVYHKGYVEAIFAFFKPPESQLESVGALIDVASETLEGIRKETRAGLEYALQQHKTVDVHLDLNAPIIIIPENITVKECQHVVLDAGHISVESDLADQSALNAVKAKENQEYHEEDYQRLENLMYDKFYIKLEDAQLLMGPSLQVCLDALEGDHNGHANGISELHILERTSLKFLAQNCILAQAPNLTRFKVSGSLPMLQLNVSDRKYKSMMRMIDVALPKFDSDAEKSVTSRPSLQPVARHTSFAQSRSRAAGEDDEELQVLGDTDSDGSGDADDEQEDGKDEFFDTPDIADGKQNIHQKTFEFSFAVDRVQASIFRSNLDPTKSDRLLVNAVLEGFQLEFGLRPYDMSVDVLLRSLYIEDKLSEQGTEFRHLVTSEKLDGGHEHDLVRIRYQGVQKTSPEFQTTVDVEMSTLNVVITRTSILLLFDWIMTTFTDPDDAAAPASPASDSNDEAQLEEVSTDKLRVKVKLTSINLILNEDGLRLATLSLSAADVSVLLRAPTIRVAARLGNLTVEDDFSSTSPQEMLSIQGDELADFRYETYDPNDHSTFPGYETSIFLRSGSLLFTFRSEPVHRILVFFTKFGRMKAVYDAATEAAAQRATEMQTMIPKMHYDILVRTPILVFPREDDPGEDVVVARLGEISLINKFDVSDKQVVTKVDFGLHEVGLESTSNHSGDKHTLQMLQDVRIDVDVKLIQNTDPNKELDGPGTLIAAKMSDVKLNLTQAQYGMLIRLSQSIPAAFAFSEEEVDDDGASVVLSQVPSPTSTPTPSDDNKEGQPANTVDLLPELSTSGKDAEGRQVSLKPNLEITFTMGTVYLELFTLEALSIETLEDASLARFSLNDTFVKYKMLSNGSIEAEVAIRSFTVHDTRPSRLTKFREIIPATKHSGHQFMIHYTQSGSFEKSSIANVTIDTPKVIFSLDPVFALLEYFTSAFQQTQTALSDENDINEGLKEADEQVVDAAPVSNSTFAFRVNVVSPTIILLANPEKTDSEAVVLSISQVQMSQQGTFALTVGKIGMFLCRMDRPKENIRVLDDLDLTVSMGSRADGGRQITNIDVAVQPVILRVSFRDILLINSIINRAIELSNRSSPSAPDEPPARPSLEPVPSSHESRGRSKSDVATRRKSQPGVITRSSDAALKAQVILTKETLILIGDMHDLPLLDVKATKFTAKAKDWSTDLDASVVIKPFINYFNLKVSHWEPLVDPWEFGVNVSRSVATGLLGVNISSKKRLELNVTSSFIELALTTSTLLGREGDQIFKKARGSNAPFLIKNRTGYPLSLWSEGQDASSQPERLGDGQDVPWRFDDWRTMRENVNSTSHNSLTLLFEGMAWERLKHVFVDREGEHIHALRPKIEKVTHRLLCEVKLVDNVKVVTFRSTLLVENHSLVNAEMVIVDGHGKKASQIYKIAPGGECAVPILSAYHDRIKLRPDPGFGYGWSAESLHWQDLVKRPSRAIVCKSQKEAAFRFQTYAVHDKSDPLIRVYPKISLRLQAPVEVQNLLPHDIRYRVFDKNLEHNWTSFLREGGVSPIHVAELSHLLLLSVEVQDTGRHFADRFCSAASLITRSEFAIINTDNPEDLPVESDLVLADKDDLKLNLRIHYQKHVDSGGAFRVQVYSPYVLINKTSLDFALKTKTFFSSAKNVAGQEVSSKDAKRKGSEPFMFSFPTDDRRNRVLLRLGDSNWSAVGRSLSLSLEEQWLTSIHLQPLSFETVGLETEVTLPSATGKEEIRVGLKVTEGLGDYKLTKVITLCPRFIIKNSFSDALQIREFGSTNDVVVPSGLRHQVGFLRAGQAPQLVLSFPGSSAWSAPFKLEDIGQNYVRVPAKNEEERLARVDAVLEGPCIFIRIDPETGAWPFLLRNDGDYPIEFWQAEPEGVPLNTRTRRRRYQLNPGTKLPYAWDFPADDNRQIKVMAGGRERVINPLEIGSLVPFRFQHEGHTRVLSIDVRAEGSTQAVTFSNYTEEDSVFKLQRRNTETASRQESITSSRDGVFEAVDVDVVTTFSFGVSLEGIGISVVNKKMQELIYASFRGLTAKYTDSTTSMAYDLGIKWIQIDNQLFGGLYPILLYPSVIPKDGKELEIHPSLQASAVVLKDEAHGVTYFKYASILLQEMTVEVDEDFLFALLDFAKFSGASGEEPQNKLTEDPDDIPEPKPTTKGGDLYFEVLHLQPIQLDLSFMRTDRVNVEQKLNSRNPLFFFVNALTMALGNVNDAPVRLNALVIENARLSLPVLQERLTVHYSNEFFGQLYRVLGSADFLGNPAGLFTNVSSGVADFFVQPYDSVMMNGNKDLGIGIARGAGSLAKKTVFGVSDSLAKVSGSIGKGLSAATLDKQYQSQRRMRQFRNKPKHALYGVTAGAASFVTSVASGFEGLATKPLEGAETGGAAGFLKGVGMGLVGAVTKPAVGIFDLANNITEGIRNTTTVFDQTGIDRVRLPRFTASDGVLRVRPPFTSSTFGNGSPCLPYSEREALGQNWLKNVENGQYFNETYVAHLDLPSSEDTLVVILTTTRILLVKVNKLKVGWDVPISDLATISLEASGISETRSFPGHPDPRPDPSAFLALVLRGNVPGPFLAIPDQSARLWLFRHLERIVHAQ</sequence>
<feature type="region of interest" description="Disordered" evidence="4">
    <location>
        <begin position="568"/>
        <end position="619"/>
    </location>
</feature>
<keyword evidence="2" id="KW-0813">Transport</keyword>
<dbReference type="GO" id="GO:0045053">
    <property type="term" value="P:protein retention in Golgi apparatus"/>
    <property type="evidence" value="ECO:0007669"/>
    <property type="project" value="TreeGrafter"/>
</dbReference>
<dbReference type="PANTHER" id="PTHR16166">
    <property type="entry name" value="VACUOLAR PROTEIN SORTING-ASSOCIATED PROTEIN VPS13"/>
    <property type="match status" value="1"/>
</dbReference>
<feature type="domain" description="VPS13-like middle region" evidence="6">
    <location>
        <begin position="1136"/>
        <end position="1901"/>
    </location>
</feature>
<dbReference type="OrthoDB" id="428159at2759"/>
<feature type="compositionally biased region" description="Basic and acidic residues" evidence="4">
    <location>
        <begin position="1762"/>
        <end position="1774"/>
    </location>
</feature>
<evidence type="ECO:0000313" key="9">
    <source>
        <dbReference type="EMBL" id="CEQ38735.1"/>
    </source>
</evidence>
<reference evidence="10" key="1">
    <citation type="submission" date="2015-02" db="EMBL/GenBank/DDBJ databases">
        <authorList>
            <person name="Gon?alves P."/>
        </authorList>
    </citation>
    <scope>NUCLEOTIDE SEQUENCE [LARGE SCALE GENOMIC DNA]</scope>
</reference>
<feature type="region of interest" description="Disordered" evidence="4">
    <location>
        <begin position="114"/>
        <end position="136"/>
    </location>
</feature>
<dbReference type="InterPro" id="IPR026854">
    <property type="entry name" value="VPS13_N"/>
</dbReference>
<dbReference type="EMBL" id="CENE01000001">
    <property type="protein sequence ID" value="CEQ38735.1"/>
    <property type="molecule type" value="Genomic_DNA"/>
</dbReference>
<evidence type="ECO:0000256" key="1">
    <source>
        <dbReference type="ARBA" id="ARBA00006545"/>
    </source>
</evidence>
<gene>
    <name evidence="9" type="primary">SPOSA6832_00186</name>
</gene>
<dbReference type="InterPro" id="IPR056748">
    <property type="entry name" value="VPS13-like_C"/>
</dbReference>
<dbReference type="InterPro" id="IPR056747">
    <property type="entry name" value="VPS13-like_M"/>
</dbReference>
<evidence type="ECO:0000259" key="8">
    <source>
        <dbReference type="Pfam" id="PF25037"/>
    </source>
</evidence>
<evidence type="ECO:0000259" key="5">
    <source>
        <dbReference type="Pfam" id="PF12624"/>
    </source>
</evidence>
<feature type="compositionally biased region" description="Low complexity" evidence="4">
    <location>
        <begin position="1414"/>
        <end position="1423"/>
    </location>
</feature>
<feature type="domain" description="Chorein N-terminal" evidence="5">
    <location>
        <begin position="1"/>
        <end position="1074"/>
    </location>
</feature>
<comment type="similarity">
    <text evidence="1">Belongs to the VPS13 family.</text>
</comment>
<feature type="region of interest" description="Disordered" evidence="4">
    <location>
        <begin position="1739"/>
        <end position="1785"/>
    </location>
</feature>
<dbReference type="Pfam" id="PF12624">
    <property type="entry name" value="VPS13_N"/>
    <property type="match status" value="1"/>
</dbReference>
<evidence type="ECO:0000256" key="2">
    <source>
        <dbReference type="ARBA" id="ARBA00022448"/>
    </source>
</evidence>
<evidence type="ECO:0000259" key="7">
    <source>
        <dbReference type="Pfam" id="PF25036"/>
    </source>
</evidence>
<dbReference type="InterPro" id="IPR009543">
    <property type="entry name" value="VPS13_VAB"/>
</dbReference>
<feature type="domain" description="Vacuolar protein sorting-associated protein 13 VPS13 adaptor binding" evidence="7">
    <location>
        <begin position="1959"/>
        <end position="2556"/>
    </location>
</feature>
<evidence type="ECO:0000256" key="4">
    <source>
        <dbReference type="SAM" id="MobiDB-lite"/>
    </source>
</evidence>
<dbReference type="GO" id="GO:0045324">
    <property type="term" value="P:late endosome to vacuole transport"/>
    <property type="evidence" value="ECO:0007669"/>
    <property type="project" value="TreeGrafter"/>
</dbReference>
<keyword evidence="3" id="KW-0445">Lipid transport</keyword>
<dbReference type="GO" id="GO:0006623">
    <property type="term" value="P:protein targeting to vacuole"/>
    <property type="evidence" value="ECO:0007669"/>
    <property type="project" value="TreeGrafter"/>
</dbReference>
<dbReference type="Pfam" id="PF25037">
    <property type="entry name" value="VPS13_C"/>
    <property type="match status" value="1"/>
</dbReference>
<keyword evidence="10" id="KW-1185">Reference proteome</keyword>
<feature type="non-terminal residue" evidence="9">
    <location>
        <position position="1"/>
    </location>
</feature>
<evidence type="ECO:0000313" key="10">
    <source>
        <dbReference type="Proteomes" id="UP000243876"/>
    </source>
</evidence>
<proteinExistence type="inferred from homology"/>
<feature type="region of interest" description="Disordered" evidence="4">
    <location>
        <begin position="438"/>
        <end position="457"/>
    </location>
</feature>
<dbReference type="GO" id="GO:0006869">
    <property type="term" value="P:lipid transport"/>
    <property type="evidence" value="ECO:0007669"/>
    <property type="project" value="UniProtKB-KW"/>
</dbReference>
<organism evidence="9 10">
    <name type="scientific">Sporidiobolus salmonicolor</name>
    <name type="common">Yeast-like fungus</name>
    <name type="synonym">Sporobolomyces salmonicolor</name>
    <dbReference type="NCBI Taxonomy" id="5005"/>
    <lineage>
        <taxon>Eukaryota</taxon>
        <taxon>Fungi</taxon>
        <taxon>Dikarya</taxon>
        <taxon>Basidiomycota</taxon>
        <taxon>Pucciniomycotina</taxon>
        <taxon>Microbotryomycetes</taxon>
        <taxon>Sporidiobolales</taxon>
        <taxon>Sporidiobolaceae</taxon>
        <taxon>Sporobolomyces</taxon>
    </lineage>
</organism>
<feature type="compositionally biased region" description="Acidic residues" evidence="4">
    <location>
        <begin position="590"/>
        <end position="616"/>
    </location>
</feature>
<name>A0A0D6EGP6_SPOSA</name>